<dbReference type="EMBL" id="CP045430">
    <property type="protein sequence ID" value="QPB85841.1"/>
    <property type="molecule type" value="Genomic_DNA"/>
</dbReference>
<accession>A0A5S3V2G5</accession>
<evidence type="ECO:0000313" key="2">
    <source>
        <dbReference type="Proteomes" id="UP000305729"/>
    </source>
</evidence>
<dbReference type="RefSeq" id="WP_138537208.1">
    <property type="nucleotide sequence ID" value="NZ_CP045430.1"/>
</dbReference>
<reference evidence="1 2" key="1">
    <citation type="submission" date="2019-10" db="EMBL/GenBank/DDBJ databases">
        <title>Pseudoalteromonas rubra S4059.</title>
        <authorList>
            <person name="Paulsen S."/>
            <person name="Wang X."/>
        </authorList>
    </citation>
    <scope>NUCLEOTIDE SEQUENCE [LARGE SCALE GENOMIC DNA]</scope>
    <source>
        <strain evidence="1 2">S4059</strain>
    </source>
</reference>
<dbReference type="Proteomes" id="UP000305729">
    <property type="component" value="Chromosome 2"/>
</dbReference>
<protein>
    <submittedName>
        <fullName evidence="1">Uncharacterized protein</fullName>
    </submittedName>
</protein>
<gene>
    <name evidence="1" type="ORF">CWC22_022845</name>
</gene>
<sequence>MKLENGSGQPPVHLQNKEQKTVQSCWQNNAGEYANGQALAVKKPGTVNQAALPEQGSFKVLLAQDTFDIHNISPKALSSFLSDITRLLSV</sequence>
<evidence type="ECO:0000313" key="1">
    <source>
        <dbReference type="EMBL" id="QPB85841.1"/>
    </source>
</evidence>
<organism evidence="1 2">
    <name type="scientific">Pseudoalteromonas rubra</name>
    <dbReference type="NCBI Taxonomy" id="43658"/>
    <lineage>
        <taxon>Bacteria</taxon>
        <taxon>Pseudomonadati</taxon>
        <taxon>Pseudomonadota</taxon>
        <taxon>Gammaproteobacteria</taxon>
        <taxon>Alteromonadales</taxon>
        <taxon>Pseudoalteromonadaceae</taxon>
        <taxon>Pseudoalteromonas</taxon>
    </lineage>
</organism>
<proteinExistence type="predicted"/>
<name>A0A5S3V2G5_9GAMM</name>
<dbReference type="AlphaFoldDB" id="A0A5S3V2G5"/>